<keyword evidence="2" id="KW-1185">Reference proteome</keyword>
<keyword evidence="1" id="KW-0808">Transferase</keyword>
<dbReference type="SUPFAM" id="SSF53613">
    <property type="entry name" value="Ribokinase-like"/>
    <property type="match status" value="1"/>
</dbReference>
<comment type="caution">
    <text evidence="1">The sequence shown here is derived from an EMBL/GenBank/DDBJ whole genome shotgun (WGS) entry which is preliminary data.</text>
</comment>
<proteinExistence type="predicted"/>
<dbReference type="Gene3D" id="3.40.1190.20">
    <property type="match status" value="1"/>
</dbReference>
<reference evidence="1 2" key="1">
    <citation type="submission" date="2021-02" db="EMBL/GenBank/DDBJ databases">
        <title>Actinophytocola xerophila sp. nov., isolated from soil of cotton cropping field.</title>
        <authorList>
            <person name="Huang R."/>
            <person name="Chen X."/>
            <person name="Ge X."/>
            <person name="Liu W."/>
        </authorList>
    </citation>
    <scope>NUCLEOTIDE SEQUENCE [LARGE SCALE GENOMIC DNA]</scope>
    <source>
        <strain evidence="1 2">S1-96</strain>
    </source>
</reference>
<dbReference type="Proteomes" id="UP001156441">
    <property type="component" value="Unassembled WGS sequence"/>
</dbReference>
<dbReference type="RefSeq" id="WP_260194802.1">
    <property type="nucleotide sequence ID" value="NZ_JAFFZE010000022.1"/>
</dbReference>
<gene>
    <name evidence="1" type="ORF">JT362_27785</name>
</gene>
<sequence length="310" mass="32701">MTAVAVAGVVNVRLAHAVEAFPVPFASGQHRPNGLSVRLSGTGWTGATTLRALGASVTFATYVGSDPLGILAMHGLRERGWYGPATQVCAEQPRSLVLYDRDGTRAGTTDLRSLPALRYPPELFGALLDEAGCEVALVNSTAFTRSLVEVAAGRGVPIATDLHLNTDVDNPHKRDWFSAATILACSHERLPDGPLAWVDGLWRRFATPVALVGCGSGGAVVAVRHDRSVWQVDAATPRGVRYTNGAGDTLLAVFVHRYHEIGDPVLAARYAVLGAGWKVGGHPDEEFGLSAAGLAALADTHGLPAVHRLR</sequence>
<evidence type="ECO:0000313" key="1">
    <source>
        <dbReference type="EMBL" id="MCT2586929.1"/>
    </source>
</evidence>
<protein>
    <submittedName>
        <fullName evidence="1">Carbohydrate kinase family protein</fullName>
    </submittedName>
</protein>
<evidence type="ECO:0000313" key="2">
    <source>
        <dbReference type="Proteomes" id="UP001156441"/>
    </source>
</evidence>
<name>A0ABT2JI62_9PSEU</name>
<dbReference type="GO" id="GO:0016301">
    <property type="term" value="F:kinase activity"/>
    <property type="evidence" value="ECO:0007669"/>
    <property type="project" value="UniProtKB-KW"/>
</dbReference>
<organism evidence="1 2">
    <name type="scientific">Actinophytocola gossypii</name>
    <dbReference type="NCBI Taxonomy" id="2812003"/>
    <lineage>
        <taxon>Bacteria</taxon>
        <taxon>Bacillati</taxon>
        <taxon>Actinomycetota</taxon>
        <taxon>Actinomycetes</taxon>
        <taxon>Pseudonocardiales</taxon>
        <taxon>Pseudonocardiaceae</taxon>
    </lineage>
</organism>
<keyword evidence="1" id="KW-0418">Kinase</keyword>
<accession>A0ABT2JI62</accession>
<dbReference type="EMBL" id="JAFFZE010000022">
    <property type="protein sequence ID" value="MCT2586929.1"/>
    <property type="molecule type" value="Genomic_DNA"/>
</dbReference>
<dbReference type="InterPro" id="IPR029056">
    <property type="entry name" value="Ribokinase-like"/>
</dbReference>